<evidence type="ECO:0000313" key="6">
    <source>
        <dbReference type="Proteomes" id="UP000655523"/>
    </source>
</evidence>
<evidence type="ECO:0000259" key="4">
    <source>
        <dbReference type="PROSITE" id="PS51934"/>
    </source>
</evidence>
<comment type="caution">
    <text evidence="5">The sequence shown here is derived from an EMBL/GenBank/DDBJ whole genome shotgun (WGS) entry which is preliminary data.</text>
</comment>
<name>A0A972NNG5_9BURK</name>
<accession>A0A972NNG5</accession>
<protein>
    <submittedName>
        <fullName evidence="5">NC domain protein</fullName>
    </submittedName>
</protein>
<dbReference type="Gene3D" id="3.90.1720.10">
    <property type="entry name" value="endopeptidase domain like (from Nostoc punctiforme)"/>
    <property type="match status" value="1"/>
</dbReference>
<dbReference type="GO" id="GO:0016410">
    <property type="term" value="F:N-acyltransferase activity"/>
    <property type="evidence" value="ECO:0007669"/>
    <property type="project" value="TreeGrafter"/>
</dbReference>
<dbReference type="InterPro" id="IPR051496">
    <property type="entry name" value="H-rev107_PLA/AT"/>
</dbReference>
<keyword evidence="2" id="KW-0378">Hydrolase</keyword>
<evidence type="ECO:0000256" key="2">
    <source>
        <dbReference type="ARBA" id="ARBA00022801"/>
    </source>
</evidence>
<keyword evidence="1" id="KW-0808">Transferase</keyword>
<organism evidence="5 6">
    <name type="scientific">Paraburkholderia elongata</name>
    <dbReference type="NCBI Taxonomy" id="2675747"/>
    <lineage>
        <taxon>Bacteria</taxon>
        <taxon>Pseudomonadati</taxon>
        <taxon>Pseudomonadota</taxon>
        <taxon>Betaproteobacteria</taxon>
        <taxon>Burkholderiales</taxon>
        <taxon>Burkholderiaceae</taxon>
        <taxon>Paraburkholderia</taxon>
    </lineage>
</organism>
<dbReference type="PANTHER" id="PTHR13943">
    <property type="entry name" value="HRAS-LIKE SUPPRESSOR - RELATED"/>
    <property type="match status" value="1"/>
</dbReference>
<evidence type="ECO:0000256" key="3">
    <source>
        <dbReference type="ARBA" id="ARBA00023098"/>
    </source>
</evidence>
<keyword evidence="6" id="KW-1185">Reference proteome</keyword>
<sequence>MNRNLQPSGSEQGASRAAAYAAADVALGGSNTEPTLGAHLITERRGYDHHGIYVGSGRVIHYAGFTRSERRGPVEEVPIEQFADGHAVAVRPHPFPKYSGEETVLRARSRLGENSYRLLTNNCEHFCAWCLLGQSRSEQVHTCLTHPRAGVHALLCLVRTFIGERMKVGYARYTSQPKENFS</sequence>
<dbReference type="GO" id="GO:0005737">
    <property type="term" value="C:cytoplasm"/>
    <property type="evidence" value="ECO:0007669"/>
    <property type="project" value="TreeGrafter"/>
</dbReference>
<dbReference type="GO" id="GO:0004623">
    <property type="term" value="F:phospholipase A2 activity"/>
    <property type="evidence" value="ECO:0007669"/>
    <property type="project" value="TreeGrafter"/>
</dbReference>
<evidence type="ECO:0000313" key="5">
    <source>
        <dbReference type="EMBL" id="NPT55794.1"/>
    </source>
</evidence>
<dbReference type="AlphaFoldDB" id="A0A972NNG5"/>
<dbReference type="GO" id="GO:0070292">
    <property type="term" value="P:N-acylphosphatidylethanolamine metabolic process"/>
    <property type="evidence" value="ECO:0007669"/>
    <property type="project" value="TreeGrafter"/>
</dbReference>
<dbReference type="RefSeq" id="WP_172165400.1">
    <property type="nucleotide sequence ID" value="NZ_WOEZ01000074.1"/>
</dbReference>
<dbReference type="GO" id="GO:0008970">
    <property type="term" value="F:phospholipase A1 activity"/>
    <property type="evidence" value="ECO:0007669"/>
    <property type="project" value="TreeGrafter"/>
</dbReference>
<gene>
    <name evidence="5" type="ORF">GNZ13_14600</name>
</gene>
<evidence type="ECO:0000256" key="1">
    <source>
        <dbReference type="ARBA" id="ARBA00022679"/>
    </source>
</evidence>
<dbReference type="PROSITE" id="PS51934">
    <property type="entry name" value="LRAT"/>
    <property type="match status" value="1"/>
</dbReference>
<dbReference type="EMBL" id="WOEZ01000074">
    <property type="protein sequence ID" value="NPT55794.1"/>
    <property type="molecule type" value="Genomic_DNA"/>
</dbReference>
<reference evidence="5 6" key="1">
    <citation type="submission" date="2019-11" db="EMBL/GenBank/DDBJ databases">
        <title>Metabolism of dissolved organic matter in forest soils.</title>
        <authorList>
            <person name="Cyle K.T."/>
            <person name="Wilhelm R.C."/>
            <person name="Martinez C.E."/>
        </authorList>
    </citation>
    <scope>NUCLEOTIDE SEQUENCE [LARGE SCALE GENOMIC DNA]</scope>
    <source>
        <strain evidence="5 6">5N</strain>
    </source>
</reference>
<feature type="domain" description="LRAT" evidence="4">
    <location>
        <begin position="39"/>
        <end position="139"/>
    </location>
</feature>
<keyword evidence="3" id="KW-0443">Lipid metabolism</keyword>
<proteinExistence type="predicted"/>
<dbReference type="Proteomes" id="UP000655523">
    <property type="component" value="Unassembled WGS sequence"/>
</dbReference>
<dbReference type="InterPro" id="IPR007053">
    <property type="entry name" value="LRAT_dom"/>
</dbReference>
<dbReference type="PANTHER" id="PTHR13943:SF77">
    <property type="entry name" value="LRAT DOMAIN-CONTAINING PROTEIN"/>
    <property type="match status" value="1"/>
</dbReference>
<dbReference type="Pfam" id="PF04970">
    <property type="entry name" value="LRAT"/>
    <property type="match status" value="1"/>
</dbReference>